<dbReference type="Proteomes" id="UP000004001">
    <property type="component" value="Unassembled WGS sequence"/>
</dbReference>
<name>D1W1V4_9BACT</name>
<dbReference type="eggNOG" id="ENOG5033A5I">
    <property type="taxonomic scope" value="Bacteria"/>
</dbReference>
<evidence type="ECO:0008006" key="4">
    <source>
        <dbReference type="Google" id="ProtNLM"/>
    </source>
</evidence>
<feature type="transmembrane region" description="Helical" evidence="1">
    <location>
        <begin position="322"/>
        <end position="345"/>
    </location>
</feature>
<organism evidence="2 3">
    <name type="scientific">Hoylesella timonensis CRIS 5C-B1</name>
    <dbReference type="NCBI Taxonomy" id="679189"/>
    <lineage>
        <taxon>Bacteria</taxon>
        <taxon>Pseudomonadati</taxon>
        <taxon>Bacteroidota</taxon>
        <taxon>Bacteroidia</taxon>
        <taxon>Bacteroidales</taxon>
        <taxon>Prevotellaceae</taxon>
        <taxon>Hoylesella</taxon>
    </lineage>
</organism>
<reference evidence="2 3" key="1">
    <citation type="submission" date="2009-12" db="EMBL/GenBank/DDBJ databases">
        <title>Genome Sequence of Prevotella timonensis CRIS 5C-B1.</title>
        <authorList>
            <person name="Durkin A.S."/>
            <person name="Madupu R."/>
            <person name="Torralba M."/>
            <person name="Methe B."/>
            <person name="Sutton G."/>
            <person name="Strausberg R.L."/>
            <person name="Nelson K.E."/>
        </authorList>
    </citation>
    <scope>NUCLEOTIDE SEQUENCE [LARGE SCALE GENOMIC DNA]</scope>
    <source>
        <strain evidence="2 3">CRIS 5C-B1</strain>
    </source>
</reference>
<evidence type="ECO:0000313" key="2">
    <source>
        <dbReference type="EMBL" id="EFA96638.1"/>
    </source>
</evidence>
<feature type="transmembrane region" description="Helical" evidence="1">
    <location>
        <begin position="242"/>
        <end position="261"/>
    </location>
</feature>
<dbReference type="AlphaFoldDB" id="D1W1V4"/>
<keyword evidence="1" id="KW-1133">Transmembrane helix</keyword>
<comment type="caution">
    <text evidence="2">The sequence shown here is derived from an EMBL/GenBank/DDBJ whole genome shotgun (WGS) entry which is preliminary data.</text>
</comment>
<accession>D1W1V4</accession>
<evidence type="ECO:0000256" key="1">
    <source>
        <dbReference type="SAM" id="Phobius"/>
    </source>
</evidence>
<evidence type="ECO:0000313" key="3">
    <source>
        <dbReference type="Proteomes" id="UP000004001"/>
    </source>
</evidence>
<protein>
    <recommendedName>
        <fullName evidence="4">EpsG family protein</fullName>
    </recommendedName>
</protein>
<feature type="transmembrane region" description="Helical" evidence="1">
    <location>
        <begin position="166"/>
        <end position="190"/>
    </location>
</feature>
<feature type="transmembrane region" description="Helical" evidence="1">
    <location>
        <begin position="101"/>
        <end position="119"/>
    </location>
</feature>
<feature type="transmembrane region" description="Helical" evidence="1">
    <location>
        <begin position="70"/>
        <end position="95"/>
    </location>
</feature>
<keyword evidence="1" id="KW-0472">Membrane</keyword>
<feature type="transmembrane region" description="Helical" evidence="1">
    <location>
        <begin position="298"/>
        <end position="315"/>
    </location>
</feature>
<sequence length="381" mass="44644">MWIYLIVFFIPLLFFFADNKKNRSNSTVLFVYFLFLALFVGVSDMLGGYDRYIYCELFDGLADDIREGRNPFLSIGFLFFGGEQGYGLLTIIIAFLTSNRYIFIFIVTLVIYAMLFVSIKRYTKDYPVAVMLFLGLWFFFTFTYLRQVLGATTAWLSIRYIVKRDFWRFVLVWFIAYMFHNSALIFLPFYFVPIRKFNPQHVVLAMLLCFIIGLSNIPLSLFESYSIISSQRINVGGYVVDVGFRGAYMIEAVVFLFLILISYKKIKKDPQEIVLLNMALAFCAILLLFAKSENGGRLSWYYMIGIFATLSNITFRYKRSPAYSLGVALLSFILFLRITISWGVLLRPYKTFFTNGVREGDYIEQSYEYDHGYDRDKFYRK</sequence>
<dbReference type="RefSeq" id="WP_008125819.1">
    <property type="nucleotide sequence ID" value="NZ_ADEF01000066.1"/>
</dbReference>
<feature type="transmembrane region" description="Helical" evidence="1">
    <location>
        <begin position="126"/>
        <end position="146"/>
    </location>
</feature>
<feature type="transmembrane region" description="Helical" evidence="1">
    <location>
        <begin position="202"/>
        <end position="222"/>
    </location>
</feature>
<feature type="transmembrane region" description="Helical" evidence="1">
    <location>
        <begin position="29"/>
        <end position="49"/>
    </location>
</feature>
<keyword evidence="3" id="KW-1185">Reference proteome</keyword>
<feature type="transmembrane region" description="Helical" evidence="1">
    <location>
        <begin position="273"/>
        <end position="292"/>
    </location>
</feature>
<keyword evidence="1" id="KW-0812">Transmembrane</keyword>
<dbReference type="Pfam" id="PF14897">
    <property type="entry name" value="EpsG"/>
    <property type="match status" value="1"/>
</dbReference>
<dbReference type="InterPro" id="IPR049458">
    <property type="entry name" value="EpsG-like"/>
</dbReference>
<gene>
    <name evidence="2" type="ORF">HMPREF9019_0389</name>
</gene>
<dbReference type="EMBL" id="ADEF01000066">
    <property type="protein sequence ID" value="EFA96638.1"/>
    <property type="molecule type" value="Genomic_DNA"/>
</dbReference>
<proteinExistence type="predicted"/>